<gene>
    <name evidence="8" type="ORF">BVC80_8621g12</name>
</gene>
<protein>
    <submittedName>
        <fullName evidence="8">Zein-binding domain</fullName>
    </submittedName>
</protein>
<dbReference type="GO" id="GO:0016020">
    <property type="term" value="C:membrane"/>
    <property type="evidence" value="ECO:0007669"/>
    <property type="project" value="UniProtKB-SubCell"/>
</dbReference>
<comment type="caution">
    <text evidence="8">The sequence shown here is derived from an EMBL/GenBank/DDBJ whole genome shotgun (WGS) entry which is preliminary data.</text>
</comment>
<feature type="compositionally biased region" description="Basic and acidic residues" evidence="6">
    <location>
        <begin position="249"/>
        <end position="262"/>
    </location>
</feature>
<organism evidence="8 9">
    <name type="scientific">Macleaya cordata</name>
    <name type="common">Five-seeded plume-poppy</name>
    <name type="synonym">Bocconia cordata</name>
    <dbReference type="NCBI Taxonomy" id="56857"/>
    <lineage>
        <taxon>Eukaryota</taxon>
        <taxon>Viridiplantae</taxon>
        <taxon>Streptophyta</taxon>
        <taxon>Embryophyta</taxon>
        <taxon>Tracheophyta</taxon>
        <taxon>Spermatophyta</taxon>
        <taxon>Magnoliopsida</taxon>
        <taxon>Ranunculales</taxon>
        <taxon>Papaveraceae</taxon>
        <taxon>Papaveroideae</taxon>
        <taxon>Macleaya</taxon>
    </lineage>
</organism>
<dbReference type="InterPro" id="IPR007656">
    <property type="entry name" value="GTD-bd"/>
</dbReference>
<dbReference type="OMA" id="KANIGTY"/>
<comment type="subcellular location">
    <subcellularLocation>
        <location evidence="1">Membrane</location>
    </subcellularLocation>
</comment>
<dbReference type="PANTHER" id="PTHR31422">
    <property type="entry name" value="BNAANNG28530D PROTEIN"/>
    <property type="match status" value="1"/>
</dbReference>
<evidence type="ECO:0000256" key="4">
    <source>
        <dbReference type="ARBA" id="ARBA00023136"/>
    </source>
</evidence>
<feature type="region of interest" description="Disordered" evidence="6">
    <location>
        <begin position="247"/>
        <end position="268"/>
    </location>
</feature>
<name>A0A200PYJ6_MACCD</name>
<keyword evidence="9" id="KW-1185">Reference proteome</keyword>
<dbReference type="EMBL" id="MVGT01003747">
    <property type="protein sequence ID" value="OVA03261.1"/>
    <property type="molecule type" value="Genomic_DNA"/>
</dbReference>
<dbReference type="Proteomes" id="UP000195402">
    <property type="component" value="Unassembled WGS sequence"/>
</dbReference>
<keyword evidence="4" id="KW-0472">Membrane</keyword>
<feature type="coiled-coil region" evidence="5">
    <location>
        <begin position="77"/>
        <end position="132"/>
    </location>
</feature>
<evidence type="ECO:0000256" key="2">
    <source>
        <dbReference type="ARBA" id="ARBA00022692"/>
    </source>
</evidence>
<evidence type="ECO:0000256" key="6">
    <source>
        <dbReference type="SAM" id="MobiDB-lite"/>
    </source>
</evidence>
<keyword evidence="2" id="KW-0812">Transmembrane</keyword>
<dbReference type="FunCoup" id="A0A200PYJ6">
    <property type="interactions" value="2005"/>
</dbReference>
<evidence type="ECO:0000256" key="1">
    <source>
        <dbReference type="ARBA" id="ARBA00004370"/>
    </source>
</evidence>
<sequence length="509" mass="58714">MASESVSFPSNNWAKCCSCSCSCSLINSESSTWHRSVKRKYEQVQGFSLNVPTASFDYFSIARVEVENECVALREAVSSQQKTIQELYIELEEERNASSSAANEAMSMILRLQREKAEIQMEARQFKRFAEEKMAHDQQELIELDDLLYKREEAIQSLSYEVQVYKHRMLSFGFTEAEVEGEKCDYSQNENQNMAEKGDYSPNENQDMVEKCDIVQNQNQNMVENYEAEYEFPPYDYPPLKCNLNETQSPRDSDITDIEKYPFGETPRTAFGDTPRARELQDLEHRIYQLERTPSSNHIDGQFPATKNTLEKSVLRQSPRRSRHARRFSVDSTGSLLGSIKETEQDCRMENPRASFKKMEYFSHPEEYSNSRKVDNASDFGDEMSDRVYTIDSVHHRPYNSFAEPKPAIGVCEDYVTTPRESLCRADIGDPDIKKLYMRLQALEADRESMKQAIISMRTDKAQLILLKEIAQNLCKEMSPERRTSVKKPSLIGKFSLMSALKVILDIIT</sequence>
<evidence type="ECO:0000256" key="5">
    <source>
        <dbReference type="SAM" id="Coils"/>
    </source>
</evidence>
<feature type="domain" description="GTD-binding" evidence="7">
    <location>
        <begin position="68"/>
        <end position="166"/>
    </location>
</feature>
<feature type="coiled-coil region" evidence="5">
    <location>
        <begin position="433"/>
        <end position="460"/>
    </location>
</feature>
<dbReference type="OrthoDB" id="1060521at2759"/>
<reference evidence="8 9" key="1">
    <citation type="journal article" date="2017" name="Mol. Plant">
        <title>The Genome of Medicinal Plant Macleaya cordata Provides New Insights into Benzylisoquinoline Alkaloids Metabolism.</title>
        <authorList>
            <person name="Liu X."/>
            <person name="Liu Y."/>
            <person name="Huang P."/>
            <person name="Ma Y."/>
            <person name="Qing Z."/>
            <person name="Tang Q."/>
            <person name="Cao H."/>
            <person name="Cheng P."/>
            <person name="Zheng Y."/>
            <person name="Yuan Z."/>
            <person name="Zhou Y."/>
            <person name="Liu J."/>
            <person name="Tang Z."/>
            <person name="Zhuo Y."/>
            <person name="Zhang Y."/>
            <person name="Yu L."/>
            <person name="Huang J."/>
            <person name="Yang P."/>
            <person name="Peng Q."/>
            <person name="Zhang J."/>
            <person name="Jiang W."/>
            <person name="Zhang Z."/>
            <person name="Lin K."/>
            <person name="Ro D.K."/>
            <person name="Chen X."/>
            <person name="Xiong X."/>
            <person name="Shang Y."/>
            <person name="Huang S."/>
            <person name="Zeng J."/>
        </authorList>
    </citation>
    <scope>NUCLEOTIDE SEQUENCE [LARGE SCALE GENOMIC DNA]</scope>
    <source>
        <strain evidence="9">cv. BLH2017</strain>
        <tissue evidence="8">Root</tissue>
    </source>
</reference>
<dbReference type="InParanoid" id="A0A200PYJ6"/>
<proteinExistence type="predicted"/>
<dbReference type="GO" id="GO:0080115">
    <property type="term" value="F:myosin XI tail binding"/>
    <property type="evidence" value="ECO:0007669"/>
    <property type="project" value="UniProtKB-ARBA"/>
</dbReference>
<dbReference type="PROSITE" id="PS51775">
    <property type="entry name" value="GTD_BINDING"/>
    <property type="match status" value="1"/>
</dbReference>
<dbReference type="AlphaFoldDB" id="A0A200PYJ6"/>
<evidence type="ECO:0000313" key="8">
    <source>
        <dbReference type="EMBL" id="OVA03261.1"/>
    </source>
</evidence>
<keyword evidence="5" id="KW-0175">Coiled coil</keyword>
<evidence type="ECO:0000259" key="7">
    <source>
        <dbReference type="PROSITE" id="PS51775"/>
    </source>
</evidence>
<dbReference type="PANTHER" id="PTHR31422:SF0">
    <property type="entry name" value="MYOSIN-BINDING PROTEIN 7"/>
    <property type="match status" value="1"/>
</dbReference>
<keyword evidence="3" id="KW-1133">Transmembrane helix</keyword>
<evidence type="ECO:0000313" key="9">
    <source>
        <dbReference type="Proteomes" id="UP000195402"/>
    </source>
</evidence>
<dbReference type="Pfam" id="PF04576">
    <property type="entry name" value="Zein-binding"/>
    <property type="match status" value="1"/>
</dbReference>
<dbReference type="STRING" id="56857.A0A200PYJ6"/>
<accession>A0A200PYJ6</accession>
<evidence type="ECO:0000256" key="3">
    <source>
        <dbReference type="ARBA" id="ARBA00022989"/>
    </source>
</evidence>